<sequence length="73" mass="7514">MAGLDQRGEHINGNIRASHEGNAERVSHVAGSSEAGGLGKMEAGQSQGLQMIVNIEWALQTGSGCSSDRIPGP</sequence>
<feature type="compositionally biased region" description="Basic and acidic residues" evidence="1">
    <location>
        <begin position="17"/>
        <end position="27"/>
    </location>
</feature>
<feature type="region of interest" description="Disordered" evidence="1">
    <location>
        <begin position="1"/>
        <end position="42"/>
    </location>
</feature>
<evidence type="ECO:0000256" key="1">
    <source>
        <dbReference type="SAM" id="MobiDB-lite"/>
    </source>
</evidence>
<name>A0ABQ1JU62_9PROT</name>
<evidence type="ECO:0000313" key="3">
    <source>
        <dbReference type="Proteomes" id="UP000628854"/>
    </source>
</evidence>
<keyword evidence="3" id="KW-1185">Reference proteome</keyword>
<dbReference type="EMBL" id="BMKF01000002">
    <property type="protein sequence ID" value="GGB78120.1"/>
    <property type="molecule type" value="Genomic_DNA"/>
</dbReference>
<accession>A0ABQ1JU62</accession>
<comment type="caution">
    <text evidence="2">The sequence shown here is derived from an EMBL/GenBank/DDBJ whole genome shotgun (WGS) entry which is preliminary data.</text>
</comment>
<protein>
    <submittedName>
        <fullName evidence="2">Uncharacterized protein</fullName>
    </submittedName>
</protein>
<gene>
    <name evidence="2" type="ORF">GCM10011503_28640</name>
</gene>
<feature type="compositionally biased region" description="Basic and acidic residues" evidence="1">
    <location>
        <begin position="1"/>
        <end position="10"/>
    </location>
</feature>
<organism evidence="2 3">
    <name type="scientific">Henriciella pelagia</name>
    <dbReference type="NCBI Taxonomy" id="1977912"/>
    <lineage>
        <taxon>Bacteria</taxon>
        <taxon>Pseudomonadati</taxon>
        <taxon>Pseudomonadota</taxon>
        <taxon>Alphaproteobacteria</taxon>
        <taxon>Hyphomonadales</taxon>
        <taxon>Hyphomonadaceae</taxon>
        <taxon>Henriciella</taxon>
    </lineage>
</organism>
<reference evidence="3" key="1">
    <citation type="journal article" date="2019" name="Int. J. Syst. Evol. Microbiol.">
        <title>The Global Catalogue of Microorganisms (GCM) 10K type strain sequencing project: providing services to taxonomists for standard genome sequencing and annotation.</title>
        <authorList>
            <consortium name="The Broad Institute Genomics Platform"/>
            <consortium name="The Broad Institute Genome Sequencing Center for Infectious Disease"/>
            <person name="Wu L."/>
            <person name="Ma J."/>
        </authorList>
    </citation>
    <scope>NUCLEOTIDE SEQUENCE [LARGE SCALE GENOMIC DNA]</scope>
    <source>
        <strain evidence="3">CGMCC 1.15928</strain>
    </source>
</reference>
<evidence type="ECO:0000313" key="2">
    <source>
        <dbReference type="EMBL" id="GGB78120.1"/>
    </source>
</evidence>
<proteinExistence type="predicted"/>
<dbReference type="Proteomes" id="UP000628854">
    <property type="component" value="Unassembled WGS sequence"/>
</dbReference>